<dbReference type="InParanoid" id="E5ADU9"/>
<name>E5ADU9_LEPMJ</name>
<dbReference type="EMBL" id="FP929139">
    <property type="protein sequence ID" value="CBY01388.1"/>
    <property type="molecule type" value="Genomic_DNA"/>
</dbReference>
<organism evidence="1 2">
    <name type="scientific">Leptosphaeria maculans (strain JN3 / isolate v23.1.3 / race Av1-4-5-6-7-8)</name>
    <name type="common">Blackleg fungus</name>
    <name type="synonym">Phoma lingam</name>
    <dbReference type="NCBI Taxonomy" id="985895"/>
    <lineage>
        <taxon>Eukaryota</taxon>
        <taxon>Fungi</taxon>
        <taxon>Dikarya</taxon>
        <taxon>Ascomycota</taxon>
        <taxon>Pezizomycotina</taxon>
        <taxon>Dothideomycetes</taxon>
        <taxon>Pleosporomycetidae</taxon>
        <taxon>Pleosporales</taxon>
        <taxon>Pleosporineae</taxon>
        <taxon>Leptosphaeriaceae</taxon>
        <taxon>Plenodomus</taxon>
        <taxon>Plenodomus lingam/Leptosphaeria maculans species complex</taxon>
    </lineage>
</organism>
<evidence type="ECO:0000313" key="1">
    <source>
        <dbReference type="EMBL" id="CBY01388.1"/>
    </source>
</evidence>
<dbReference type="VEuPathDB" id="FungiDB:LEMA_uP001750.1"/>
<dbReference type="Proteomes" id="UP000002668">
    <property type="component" value="Genome"/>
</dbReference>
<accession>E5ADU9</accession>
<dbReference type="HOGENOM" id="CLU_3050782_0_0_1"/>
<protein>
    <submittedName>
        <fullName evidence="1">Predicted protein</fullName>
    </submittedName>
</protein>
<keyword evidence="2" id="KW-1185">Reference proteome</keyword>
<reference evidence="2" key="1">
    <citation type="journal article" date="2011" name="Nat. Commun.">
        <title>Effector diversification within compartments of the Leptosphaeria maculans genome affected by Repeat-Induced Point mutations.</title>
        <authorList>
            <person name="Rouxel T."/>
            <person name="Grandaubert J."/>
            <person name="Hane J.K."/>
            <person name="Hoede C."/>
            <person name="van de Wouw A.P."/>
            <person name="Couloux A."/>
            <person name="Dominguez V."/>
            <person name="Anthouard V."/>
            <person name="Bally P."/>
            <person name="Bourras S."/>
            <person name="Cozijnsen A.J."/>
            <person name="Ciuffetti L.M."/>
            <person name="Degrave A."/>
            <person name="Dilmaghani A."/>
            <person name="Duret L."/>
            <person name="Fudal I."/>
            <person name="Goodwin S.B."/>
            <person name="Gout L."/>
            <person name="Glaser N."/>
            <person name="Linglin J."/>
            <person name="Kema G.H.J."/>
            <person name="Lapalu N."/>
            <person name="Lawrence C.B."/>
            <person name="May K."/>
            <person name="Meyer M."/>
            <person name="Ollivier B."/>
            <person name="Poulain J."/>
            <person name="Schoch C.L."/>
            <person name="Simon A."/>
            <person name="Spatafora J.W."/>
            <person name="Stachowiak A."/>
            <person name="Turgeon B.G."/>
            <person name="Tyler B.M."/>
            <person name="Vincent D."/>
            <person name="Weissenbach J."/>
            <person name="Amselem J."/>
            <person name="Quesneville H."/>
            <person name="Oliver R.P."/>
            <person name="Wincker P."/>
            <person name="Balesdent M.-H."/>
            <person name="Howlett B.J."/>
        </authorList>
    </citation>
    <scope>NUCLEOTIDE SEQUENCE [LARGE SCALE GENOMIC DNA]</scope>
    <source>
        <strain evidence="2">JN3 / isolate v23.1.3 / race Av1-4-5-6-7-8</strain>
    </source>
</reference>
<proteinExistence type="predicted"/>
<evidence type="ECO:0000313" key="2">
    <source>
        <dbReference type="Proteomes" id="UP000002668"/>
    </source>
</evidence>
<dbReference type="AlphaFoldDB" id="E5ADU9"/>
<sequence>MTVALRSVEVKIRMQMLPSMQCCDIKDCVSFFCGYPTVLGVEANASDKLRTAVG</sequence>
<gene>
    <name evidence="1" type="ORF">LEMA_uP001750.1</name>
</gene>